<dbReference type="OrthoDB" id="5289372at2"/>
<feature type="transmembrane region" description="Helical" evidence="2">
    <location>
        <begin position="79"/>
        <end position="101"/>
    </location>
</feature>
<evidence type="ECO:0000313" key="4">
    <source>
        <dbReference type="EMBL" id="KGM12722.1"/>
    </source>
</evidence>
<comment type="caution">
    <text evidence="4">The sequence shown here is derived from an EMBL/GenBank/DDBJ whole genome shotgun (WGS) entry which is preliminary data.</text>
</comment>
<feature type="transmembrane region" description="Helical" evidence="2">
    <location>
        <begin position="108"/>
        <end position="131"/>
    </location>
</feature>
<dbReference type="Proteomes" id="UP000029839">
    <property type="component" value="Unassembled WGS sequence"/>
</dbReference>
<name>A0A0A0BYK0_9CELL</name>
<sequence>MRFARFVRRWDEDASPPGDDWVRRDLGRRALVPAAWLWLANIAVGLTIVGPLQSLPAEVVVNEELAEERIPELQVPTQIVSNIGGTHVLIYTCVVVVAFLLWRTRQWWFAVVPAIALSVQSAVFTSASFLIGRSRPDVEHLDISPPTSGFPSGHTGASTAFYLVSALLAQRIRHTGLRRALTVLFLVLPLLVGFSRLYRGMHHLTDVTAGLVNGTVCAWLAWRWLRRAGDDEGGEADDDARAADAGRAGRSAPRVAGSGTGVDGVGREPEPDERHEQLPPPLAHVVDTHHEHDEADRDDEGRPRR</sequence>
<feature type="compositionally biased region" description="Basic and acidic residues" evidence="1">
    <location>
        <begin position="286"/>
        <end position="305"/>
    </location>
</feature>
<dbReference type="InterPro" id="IPR000326">
    <property type="entry name" value="PAP2/HPO"/>
</dbReference>
<dbReference type="SMART" id="SM00014">
    <property type="entry name" value="acidPPc"/>
    <property type="match status" value="1"/>
</dbReference>
<feature type="region of interest" description="Disordered" evidence="1">
    <location>
        <begin position="231"/>
        <end position="305"/>
    </location>
</feature>
<accession>A0A0A0BYK0</accession>
<dbReference type="InterPro" id="IPR036938">
    <property type="entry name" value="PAP2/HPO_sf"/>
</dbReference>
<feature type="transmembrane region" description="Helical" evidence="2">
    <location>
        <begin position="181"/>
        <end position="198"/>
    </location>
</feature>
<dbReference type="Pfam" id="PF01569">
    <property type="entry name" value="PAP2"/>
    <property type="match status" value="1"/>
</dbReference>
<evidence type="ECO:0000256" key="2">
    <source>
        <dbReference type="SAM" id="Phobius"/>
    </source>
</evidence>
<dbReference type="AlphaFoldDB" id="A0A0A0BYK0"/>
<reference evidence="4 5" key="2">
    <citation type="journal article" date="2015" name="Stand. Genomic Sci.">
        <title>Draft genome sequence of Cellulomonas carbonis T26(T) and comparative analysis of six Cellulomonas genomes.</title>
        <authorList>
            <person name="Zhuang W."/>
            <person name="Zhang S."/>
            <person name="Xia X."/>
            <person name="Wang G."/>
        </authorList>
    </citation>
    <scope>NUCLEOTIDE SEQUENCE [LARGE SCALE GENOMIC DNA]</scope>
    <source>
        <strain evidence="4 5">T26</strain>
    </source>
</reference>
<keyword evidence="2" id="KW-0812">Transmembrane</keyword>
<evidence type="ECO:0000259" key="3">
    <source>
        <dbReference type="SMART" id="SM00014"/>
    </source>
</evidence>
<keyword evidence="5" id="KW-1185">Reference proteome</keyword>
<feature type="transmembrane region" description="Helical" evidence="2">
    <location>
        <begin position="151"/>
        <end position="169"/>
    </location>
</feature>
<proteinExistence type="predicted"/>
<feature type="domain" description="Phosphatidic acid phosphatase type 2/haloperoxidase" evidence="3">
    <location>
        <begin position="111"/>
        <end position="222"/>
    </location>
</feature>
<dbReference type="PANTHER" id="PTHR14969:SF13">
    <property type="entry name" value="AT30094P"/>
    <property type="match status" value="1"/>
</dbReference>
<evidence type="ECO:0000256" key="1">
    <source>
        <dbReference type="SAM" id="MobiDB-lite"/>
    </source>
</evidence>
<feature type="transmembrane region" description="Helical" evidence="2">
    <location>
        <begin position="30"/>
        <end position="52"/>
    </location>
</feature>
<keyword evidence="2" id="KW-1133">Transmembrane helix</keyword>
<feature type="compositionally biased region" description="Basic and acidic residues" evidence="1">
    <location>
        <begin position="265"/>
        <end position="277"/>
    </location>
</feature>
<reference evidence="4 5" key="1">
    <citation type="submission" date="2013-08" db="EMBL/GenBank/DDBJ databases">
        <title>Genome sequencing of Cellulomonas carbonis T26.</title>
        <authorList>
            <person name="Chen F."/>
            <person name="Li Y."/>
            <person name="Wang G."/>
        </authorList>
    </citation>
    <scope>NUCLEOTIDE SEQUENCE [LARGE SCALE GENOMIC DNA]</scope>
    <source>
        <strain evidence="4 5">T26</strain>
    </source>
</reference>
<dbReference type="Gene3D" id="1.20.144.10">
    <property type="entry name" value="Phosphatidic acid phosphatase type 2/haloperoxidase"/>
    <property type="match status" value="1"/>
</dbReference>
<organism evidence="4 5">
    <name type="scientific">Cellulomonas carbonis T26</name>
    <dbReference type="NCBI Taxonomy" id="947969"/>
    <lineage>
        <taxon>Bacteria</taxon>
        <taxon>Bacillati</taxon>
        <taxon>Actinomycetota</taxon>
        <taxon>Actinomycetes</taxon>
        <taxon>Micrococcales</taxon>
        <taxon>Cellulomonadaceae</taxon>
        <taxon>Cellulomonas</taxon>
    </lineage>
</organism>
<evidence type="ECO:0000313" key="5">
    <source>
        <dbReference type="Proteomes" id="UP000029839"/>
    </source>
</evidence>
<keyword evidence="2" id="KW-0472">Membrane</keyword>
<gene>
    <name evidence="4" type="ORF">N868_00110</name>
</gene>
<dbReference type="EMBL" id="AXCY01000001">
    <property type="protein sequence ID" value="KGM12722.1"/>
    <property type="molecule type" value="Genomic_DNA"/>
</dbReference>
<dbReference type="SUPFAM" id="SSF48317">
    <property type="entry name" value="Acid phosphatase/Vanadium-dependent haloperoxidase"/>
    <property type="match status" value="1"/>
</dbReference>
<protein>
    <submittedName>
        <fullName evidence="4">Phosphoesterase PA-phosphatase</fullName>
    </submittedName>
</protein>
<dbReference type="PANTHER" id="PTHR14969">
    <property type="entry name" value="SPHINGOSINE-1-PHOSPHATE PHOSPHOHYDROLASE"/>
    <property type="match status" value="1"/>
</dbReference>